<evidence type="ECO:0000313" key="2">
    <source>
        <dbReference type="EMBL" id="ELT92056.1"/>
    </source>
</evidence>
<dbReference type="AlphaFoldDB" id="R7TLS2"/>
<gene>
    <name evidence="1" type="ORF">CAPTEDRAFT_212948</name>
    <name evidence="2" type="ORF">CAPTEDRAFT_212949</name>
</gene>
<reference evidence="4" key="1">
    <citation type="submission" date="2012-12" db="EMBL/GenBank/DDBJ databases">
        <authorList>
            <person name="Hellsten U."/>
            <person name="Grimwood J."/>
            <person name="Chapman J.A."/>
            <person name="Shapiro H."/>
            <person name="Aerts A."/>
            <person name="Otillar R.P."/>
            <person name="Terry A.Y."/>
            <person name="Boore J.L."/>
            <person name="Simakov O."/>
            <person name="Marletaz F."/>
            <person name="Cho S.-J."/>
            <person name="Edsinger-Gonzales E."/>
            <person name="Havlak P."/>
            <person name="Kuo D.-H."/>
            <person name="Larsson T."/>
            <person name="Lv J."/>
            <person name="Arendt D."/>
            <person name="Savage R."/>
            <person name="Osoegawa K."/>
            <person name="de Jong P."/>
            <person name="Lindberg D.R."/>
            <person name="Seaver E.C."/>
            <person name="Weisblat D.A."/>
            <person name="Putnam N.H."/>
            <person name="Grigoriev I.V."/>
            <person name="Rokhsar D.S."/>
        </authorList>
    </citation>
    <scope>NUCLEOTIDE SEQUENCE</scope>
    <source>
        <strain evidence="4">I ESC-2004</strain>
    </source>
</reference>
<keyword evidence="4" id="KW-1185">Reference proteome</keyword>
<dbReference type="EMBL" id="AMQN01013522">
    <property type="status" value="NOT_ANNOTATED_CDS"/>
    <property type="molecule type" value="Genomic_DNA"/>
</dbReference>
<evidence type="ECO:0000313" key="1">
    <source>
        <dbReference type="EMBL" id="ELT92055.1"/>
    </source>
</evidence>
<dbReference type="EMBL" id="AMQN01013523">
    <property type="status" value="NOT_ANNOTATED_CDS"/>
    <property type="molecule type" value="Genomic_DNA"/>
</dbReference>
<dbReference type="SUPFAM" id="SSF57716">
    <property type="entry name" value="Glucocorticoid receptor-like (DNA-binding domain)"/>
    <property type="match status" value="1"/>
</dbReference>
<dbReference type="HOGENOM" id="CLU_1837002_0_0_1"/>
<organism evidence="1">
    <name type="scientific">Capitella teleta</name>
    <name type="common">Polychaete worm</name>
    <dbReference type="NCBI Taxonomy" id="283909"/>
    <lineage>
        <taxon>Eukaryota</taxon>
        <taxon>Metazoa</taxon>
        <taxon>Spiralia</taxon>
        <taxon>Lophotrochozoa</taxon>
        <taxon>Annelida</taxon>
        <taxon>Polychaeta</taxon>
        <taxon>Sedentaria</taxon>
        <taxon>Scolecida</taxon>
        <taxon>Capitellidae</taxon>
        <taxon>Capitella</taxon>
    </lineage>
</organism>
<dbReference type="EMBL" id="KB310276">
    <property type="protein sequence ID" value="ELT92056.1"/>
    <property type="molecule type" value="Genomic_DNA"/>
</dbReference>
<protein>
    <submittedName>
        <fullName evidence="1 3">Uncharacterized protein</fullName>
    </submittedName>
</protein>
<proteinExistence type="predicted"/>
<reference evidence="3" key="3">
    <citation type="submission" date="2015-06" db="UniProtKB">
        <authorList>
            <consortium name="EnsemblMetazoa"/>
        </authorList>
    </citation>
    <scope>IDENTIFICATION</scope>
</reference>
<sequence length="140" mass="15800">MVGCSAMDCNNSLENGYKMHAFPSSGERRKRWIIRVRRAEDHQDDGRSTISQHQAPSRCTISLYHLAGYCVHAVTKQEIVCLDCFQSVVSSDPSDPHPASLLTNLKEYAHGGLMKKWVAWAARVWLCAIWLISRNNSVLI</sequence>
<accession>R7TLS2</accession>
<dbReference type="EnsemblMetazoa" id="CapteT212949">
    <property type="protein sequence ID" value="CapteP212949"/>
    <property type="gene ID" value="CapteG212949"/>
</dbReference>
<name>R7TLS2_CAPTE</name>
<reference evidence="1 4" key="2">
    <citation type="journal article" date="2013" name="Nature">
        <title>Insights into bilaterian evolution from three spiralian genomes.</title>
        <authorList>
            <person name="Simakov O."/>
            <person name="Marletaz F."/>
            <person name="Cho S.J."/>
            <person name="Edsinger-Gonzales E."/>
            <person name="Havlak P."/>
            <person name="Hellsten U."/>
            <person name="Kuo D.H."/>
            <person name="Larsson T."/>
            <person name="Lv J."/>
            <person name="Arendt D."/>
            <person name="Savage R."/>
            <person name="Osoegawa K."/>
            <person name="de Jong P."/>
            <person name="Grimwood J."/>
            <person name="Chapman J.A."/>
            <person name="Shapiro H."/>
            <person name="Aerts A."/>
            <person name="Otillar R.P."/>
            <person name="Terry A.Y."/>
            <person name="Boore J.L."/>
            <person name="Grigoriev I.V."/>
            <person name="Lindberg D.R."/>
            <person name="Seaver E.C."/>
            <person name="Weisblat D.A."/>
            <person name="Putnam N.H."/>
            <person name="Rokhsar D.S."/>
        </authorList>
    </citation>
    <scope>NUCLEOTIDE SEQUENCE</scope>
    <source>
        <strain evidence="1 4">I ESC-2004</strain>
    </source>
</reference>
<evidence type="ECO:0000313" key="4">
    <source>
        <dbReference type="Proteomes" id="UP000014760"/>
    </source>
</evidence>
<dbReference type="EnsemblMetazoa" id="CapteT212948">
    <property type="protein sequence ID" value="CapteP212948"/>
    <property type="gene ID" value="CapteG212948"/>
</dbReference>
<evidence type="ECO:0000313" key="3">
    <source>
        <dbReference type="EnsemblMetazoa" id="CapteP212948"/>
    </source>
</evidence>
<dbReference type="Proteomes" id="UP000014760">
    <property type="component" value="Unassembled WGS sequence"/>
</dbReference>
<dbReference type="EMBL" id="KB310276">
    <property type="protein sequence ID" value="ELT92055.1"/>
    <property type="molecule type" value="Genomic_DNA"/>
</dbReference>